<gene>
    <name evidence="5" type="ORF">ACEWY4_026913</name>
</gene>
<dbReference type="PROSITE" id="PS50835">
    <property type="entry name" value="IG_LIKE"/>
    <property type="match status" value="1"/>
</dbReference>
<evidence type="ECO:0000256" key="3">
    <source>
        <dbReference type="SAM" id="Phobius"/>
    </source>
</evidence>
<keyword evidence="6" id="KW-1185">Reference proteome</keyword>
<feature type="transmembrane region" description="Helical" evidence="3">
    <location>
        <begin position="169"/>
        <end position="192"/>
    </location>
</feature>
<proteinExistence type="predicted"/>
<dbReference type="Proteomes" id="UP001591681">
    <property type="component" value="Unassembled WGS sequence"/>
</dbReference>
<sequence>MYLCKNGIGIRMEKFSGSNDVEFKLLQVTREDSGNYSCVYSAGRHVAHEITAIGQKHVFLQVKEFLSAKMYVRNSIIFEGDSVSLVCTGIGTETHQTLHMYLCKNGIGVSTEVAQGKEGVQFTLKRITRKDSGNYSCVYSFKKYHLVNISSINENSILVQVEETDIHQWWVNVFRLVCSAGVVIVAVTVLIVSQLLGQERSKESMDTPREGLQQDDNDSTCTGPKQLSQ</sequence>
<comment type="caution">
    <text evidence="5">The sequence shown here is derived from an EMBL/GenBank/DDBJ whole genome shotgun (WGS) entry which is preliminary data.</text>
</comment>
<keyword evidence="3" id="KW-0472">Membrane</keyword>
<name>A0ABD1IS16_9TELE</name>
<dbReference type="InterPro" id="IPR013783">
    <property type="entry name" value="Ig-like_fold"/>
</dbReference>
<keyword evidence="3" id="KW-1133">Transmembrane helix</keyword>
<feature type="region of interest" description="Disordered" evidence="2">
    <location>
        <begin position="201"/>
        <end position="229"/>
    </location>
</feature>
<keyword evidence="1" id="KW-1015">Disulfide bond</keyword>
<protein>
    <recommendedName>
        <fullName evidence="4">Ig-like domain-containing protein</fullName>
    </recommendedName>
</protein>
<dbReference type="AlphaFoldDB" id="A0ABD1IS16"/>
<dbReference type="InterPro" id="IPR050412">
    <property type="entry name" value="Ig-like_Receptors_ImmuneReg"/>
</dbReference>
<reference evidence="5 6" key="1">
    <citation type="submission" date="2024-09" db="EMBL/GenBank/DDBJ databases">
        <title>A chromosome-level genome assembly of Gray's grenadier anchovy, Coilia grayii.</title>
        <authorList>
            <person name="Fu Z."/>
        </authorList>
    </citation>
    <scope>NUCLEOTIDE SEQUENCE [LARGE SCALE GENOMIC DNA]</scope>
    <source>
        <strain evidence="5">G4</strain>
        <tissue evidence="5">Muscle</tissue>
    </source>
</reference>
<evidence type="ECO:0000256" key="1">
    <source>
        <dbReference type="ARBA" id="ARBA00023157"/>
    </source>
</evidence>
<dbReference type="PANTHER" id="PTHR11738:SF186">
    <property type="entry name" value="OSTEOCLAST-ASSOCIATED IMMUNOGLOBULIN-LIKE RECEPTOR"/>
    <property type="match status" value="1"/>
</dbReference>
<feature type="compositionally biased region" description="Polar residues" evidence="2">
    <location>
        <begin position="219"/>
        <end position="229"/>
    </location>
</feature>
<organism evidence="5 6">
    <name type="scientific">Coilia grayii</name>
    <name type="common">Gray's grenadier anchovy</name>
    <dbReference type="NCBI Taxonomy" id="363190"/>
    <lineage>
        <taxon>Eukaryota</taxon>
        <taxon>Metazoa</taxon>
        <taxon>Chordata</taxon>
        <taxon>Craniata</taxon>
        <taxon>Vertebrata</taxon>
        <taxon>Euteleostomi</taxon>
        <taxon>Actinopterygii</taxon>
        <taxon>Neopterygii</taxon>
        <taxon>Teleostei</taxon>
        <taxon>Clupei</taxon>
        <taxon>Clupeiformes</taxon>
        <taxon>Clupeoidei</taxon>
        <taxon>Engraulidae</taxon>
        <taxon>Coilinae</taxon>
        <taxon>Coilia</taxon>
    </lineage>
</organism>
<dbReference type="InterPro" id="IPR007110">
    <property type="entry name" value="Ig-like_dom"/>
</dbReference>
<accession>A0ABD1IS16</accession>
<dbReference type="Pfam" id="PF13927">
    <property type="entry name" value="Ig_3"/>
    <property type="match status" value="1"/>
</dbReference>
<dbReference type="InterPro" id="IPR036179">
    <property type="entry name" value="Ig-like_dom_sf"/>
</dbReference>
<evidence type="ECO:0000256" key="2">
    <source>
        <dbReference type="SAM" id="MobiDB-lite"/>
    </source>
</evidence>
<dbReference type="SUPFAM" id="SSF48726">
    <property type="entry name" value="Immunoglobulin"/>
    <property type="match status" value="2"/>
</dbReference>
<dbReference type="PANTHER" id="PTHR11738">
    <property type="entry name" value="MHC CLASS I NK CELL RECEPTOR"/>
    <property type="match status" value="1"/>
</dbReference>
<dbReference type="EMBL" id="JBHFQA010000024">
    <property type="protein sequence ID" value="KAL2077409.1"/>
    <property type="molecule type" value="Genomic_DNA"/>
</dbReference>
<feature type="domain" description="Ig-like" evidence="4">
    <location>
        <begin position="63"/>
        <end position="137"/>
    </location>
</feature>
<dbReference type="Gene3D" id="2.60.40.10">
    <property type="entry name" value="Immunoglobulins"/>
    <property type="match status" value="1"/>
</dbReference>
<evidence type="ECO:0000313" key="6">
    <source>
        <dbReference type="Proteomes" id="UP001591681"/>
    </source>
</evidence>
<evidence type="ECO:0000259" key="4">
    <source>
        <dbReference type="PROSITE" id="PS50835"/>
    </source>
</evidence>
<evidence type="ECO:0000313" key="5">
    <source>
        <dbReference type="EMBL" id="KAL2077409.1"/>
    </source>
</evidence>
<keyword evidence="3" id="KW-0812">Transmembrane</keyword>